<dbReference type="AlphaFoldDB" id="A0A7S4J0L5"/>
<proteinExistence type="predicted"/>
<dbReference type="EMBL" id="HBKQ01027727">
    <property type="protein sequence ID" value="CAE2245947.1"/>
    <property type="molecule type" value="Transcribed_RNA"/>
</dbReference>
<evidence type="ECO:0000256" key="1">
    <source>
        <dbReference type="SAM" id="MobiDB-lite"/>
    </source>
</evidence>
<name>A0A7S4J0L5_9STRA</name>
<feature type="compositionally biased region" description="Polar residues" evidence="1">
    <location>
        <begin position="106"/>
        <end position="119"/>
    </location>
</feature>
<reference evidence="2" key="1">
    <citation type="submission" date="2021-01" db="EMBL/GenBank/DDBJ databases">
        <authorList>
            <person name="Corre E."/>
            <person name="Pelletier E."/>
            <person name="Niang G."/>
            <person name="Scheremetjew M."/>
            <person name="Finn R."/>
            <person name="Kale V."/>
            <person name="Holt S."/>
            <person name="Cochrane G."/>
            <person name="Meng A."/>
            <person name="Brown T."/>
            <person name="Cohen L."/>
        </authorList>
    </citation>
    <scope>NUCLEOTIDE SEQUENCE</scope>
    <source>
        <strain evidence="2">Isolate 1302-5</strain>
    </source>
</reference>
<feature type="region of interest" description="Disordered" evidence="1">
    <location>
        <begin position="92"/>
        <end position="119"/>
    </location>
</feature>
<protein>
    <submittedName>
        <fullName evidence="2">Uncharacterized protein</fullName>
    </submittedName>
</protein>
<gene>
    <name evidence="2" type="ORF">OAUR00152_LOCUS18737</name>
</gene>
<sequence length="119" mass="13338">MGPNWCFHTVLEEVILRYGRGGEAGKGPVSHFNIMFVEVWRQHVTLKHTQLQTQGYNNSTLRWCASGLHLFNPFCSGWEESINTLGRAKKIQEDSNAAASSDNNSGKNFPSESTPNKLQ</sequence>
<accession>A0A7S4J0L5</accession>
<evidence type="ECO:0000313" key="2">
    <source>
        <dbReference type="EMBL" id="CAE2245947.1"/>
    </source>
</evidence>
<organism evidence="2">
    <name type="scientific">Odontella aurita</name>
    <dbReference type="NCBI Taxonomy" id="265563"/>
    <lineage>
        <taxon>Eukaryota</taxon>
        <taxon>Sar</taxon>
        <taxon>Stramenopiles</taxon>
        <taxon>Ochrophyta</taxon>
        <taxon>Bacillariophyta</taxon>
        <taxon>Mediophyceae</taxon>
        <taxon>Biddulphiophycidae</taxon>
        <taxon>Eupodiscales</taxon>
        <taxon>Odontellaceae</taxon>
        <taxon>Odontella</taxon>
    </lineage>
</organism>
<feature type="compositionally biased region" description="Low complexity" evidence="1">
    <location>
        <begin position="94"/>
        <end position="105"/>
    </location>
</feature>